<feature type="transmembrane region" description="Helical" evidence="1">
    <location>
        <begin position="391"/>
        <end position="408"/>
    </location>
</feature>
<dbReference type="PANTHER" id="PTHR31331">
    <property type="entry name" value="LCCL DOMAIN PROTEIN (AFU_ORTHOLOGUE AFUA_5G08630)"/>
    <property type="match status" value="1"/>
</dbReference>
<feature type="domain" description="LCCL" evidence="2">
    <location>
        <begin position="126"/>
        <end position="219"/>
    </location>
</feature>
<protein>
    <recommendedName>
        <fullName evidence="2">LCCL domain-containing protein</fullName>
    </recommendedName>
</protein>
<keyword evidence="1" id="KW-1133">Transmembrane helix</keyword>
<dbReference type="InterPro" id="IPR036609">
    <property type="entry name" value="LCCL_sf"/>
</dbReference>
<name>A0AAJ8LDG2_9TREE</name>
<reference evidence="3" key="2">
    <citation type="submission" date="2024-01" db="EMBL/GenBank/DDBJ databases">
        <title>Comparative genomics of Cryptococcus and Kwoniella reveals pathogenesis evolution and contrasting modes of karyotype evolution via chromosome fusion or intercentromeric recombination.</title>
        <authorList>
            <person name="Coelho M.A."/>
            <person name="David-Palma M."/>
            <person name="Shea T."/>
            <person name="Bowers K."/>
            <person name="McGinley-Smith S."/>
            <person name="Mohammad A.W."/>
            <person name="Gnirke A."/>
            <person name="Yurkov A.M."/>
            <person name="Nowrousian M."/>
            <person name="Sun S."/>
            <person name="Cuomo C.A."/>
            <person name="Heitman J."/>
        </authorList>
    </citation>
    <scope>NUCLEOTIDE SEQUENCE</scope>
    <source>
        <strain evidence="3">CBS 12478</strain>
    </source>
</reference>
<keyword evidence="1" id="KW-0812">Transmembrane</keyword>
<dbReference type="KEGG" id="ksn:43591380"/>
<feature type="transmembrane region" description="Helical" evidence="1">
    <location>
        <begin position="288"/>
        <end position="306"/>
    </location>
</feature>
<evidence type="ECO:0000256" key="1">
    <source>
        <dbReference type="SAM" id="Phobius"/>
    </source>
</evidence>
<feature type="transmembrane region" description="Helical" evidence="1">
    <location>
        <begin position="235"/>
        <end position="255"/>
    </location>
</feature>
<dbReference type="Proteomes" id="UP000322225">
    <property type="component" value="Chromosome 2"/>
</dbReference>
<dbReference type="GeneID" id="43591380"/>
<reference evidence="3" key="1">
    <citation type="submission" date="2017-08" db="EMBL/GenBank/DDBJ databases">
        <authorList>
            <person name="Cuomo C."/>
            <person name="Billmyre B."/>
            <person name="Heitman J."/>
        </authorList>
    </citation>
    <scope>NUCLEOTIDE SEQUENCE</scope>
    <source>
        <strain evidence="3">CBS 12478</strain>
    </source>
</reference>
<dbReference type="Gene3D" id="2.170.130.20">
    <property type="entry name" value="LCCL-like domain"/>
    <property type="match status" value="1"/>
</dbReference>
<accession>A0AAJ8LDG2</accession>
<dbReference type="AlphaFoldDB" id="A0AAJ8LDG2"/>
<sequence length="567" mass="63189">MGLPHRLQALRSKASSFSRRVLGPSIPTEPILPQPSCSISLTAGYHSTHLKLRNIPHKFTFPRALYPFLVLWLTVFILLIRQQYYHPSSPEILGCTAAPWNDWPPDNCGVNGTNCLQDLLDMDGKKFRCLGGCKYVTLGNPRWVGDEKVDKASLLIGGGDKEGTYRADSWICAAAIQSSLISSSMGGCVRFHALPFRDGFSTFLPLSSHGLHSNSFAPWYPGAFRLSSLSSTGCFDLHFIITGINAFCLFITAIFLSPPPYLLFTILLVLGYFHIVLFSDIPSPTPDWSNIFAGLPPVMMTGYWLWKVSFKHTMLGFRGLTIEQASWQGAGYWIGIESSTIFARLPITRLGYDPLDPAGVVAFAVIVVIVVIVVLIQAWELRRVGLLRYYLIRYLPLIPVIIILVYVPGYTLRIHHYILAIIAIPLLCLPNRISLFSQAFMLGLFLDGVGRWGWASILEQTTTLIGDGNSGTLIPTFFANTTTPNLLQWSHFRTIDPLYNITGYSVLIDDLQHLPNYLNNTLDISQLNLLEGINHHFRVAYIANGTSLDFTDPVTRWSNGSWGQSVS</sequence>
<dbReference type="EMBL" id="CP144052">
    <property type="protein sequence ID" value="WWD16411.1"/>
    <property type="molecule type" value="Genomic_DNA"/>
</dbReference>
<feature type="transmembrane region" description="Helical" evidence="1">
    <location>
        <begin position="261"/>
        <end position="281"/>
    </location>
</feature>
<evidence type="ECO:0000313" key="4">
    <source>
        <dbReference type="Proteomes" id="UP000322225"/>
    </source>
</evidence>
<dbReference type="SUPFAM" id="SSF69848">
    <property type="entry name" value="LCCL domain"/>
    <property type="match status" value="1"/>
</dbReference>
<feature type="transmembrane region" description="Helical" evidence="1">
    <location>
        <begin position="358"/>
        <end position="379"/>
    </location>
</feature>
<proteinExistence type="predicted"/>
<dbReference type="PANTHER" id="PTHR31331:SF1">
    <property type="entry name" value="CYSTEINE RICH SECRETORY PROTEIN LCCL DOMAIN CONTAINING 2"/>
    <property type="match status" value="1"/>
</dbReference>
<keyword evidence="1" id="KW-0472">Membrane</keyword>
<dbReference type="RefSeq" id="XP_031858444.2">
    <property type="nucleotide sequence ID" value="XM_032007212.2"/>
</dbReference>
<dbReference type="InterPro" id="IPR004043">
    <property type="entry name" value="LCCL"/>
</dbReference>
<evidence type="ECO:0000313" key="3">
    <source>
        <dbReference type="EMBL" id="WWD16411.1"/>
    </source>
</evidence>
<organism evidence="3 4">
    <name type="scientific">Kwoniella shandongensis</name>
    <dbReference type="NCBI Taxonomy" id="1734106"/>
    <lineage>
        <taxon>Eukaryota</taxon>
        <taxon>Fungi</taxon>
        <taxon>Dikarya</taxon>
        <taxon>Basidiomycota</taxon>
        <taxon>Agaricomycotina</taxon>
        <taxon>Tremellomycetes</taxon>
        <taxon>Tremellales</taxon>
        <taxon>Cryptococcaceae</taxon>
        <taxon>Kwoniella</taxon>
    </lineage>
</organism>
<gene>
    <name evidence="3" type="ORF">CI109_100837</name>
</gene>
<dbReference type="Pfam" id="PF03815">
    <property type="entry name" value="LCCL"/>
    <property type="match status" value="1"/>
</dbReference>
<evidence type="ECO:0000259" key="2">
    <source>
        <dbReference type="Pfam" id="PF03815"/>
    </source>
</evidence>
<keyword evidence="4" id="KW-1185">Reference proteome</keyword>
<dbReference type="InterPro" id="IPR051957">
    <property type="entry name" value="CRISP-LCCL_domain"/>
</dbReference>
<feature type="transmembrane region" description="Helical" evidence="1">
    <location>
        <begin position="414"/>
        <end position="433"/>
    </location>
</feature>